<feature type="transmembrane region" description="Helical" evidence="1">
    <location>
        <begin position="105"/>
        <end position="127"/>
    </location>
</feature>
<keyword evidence="1" id="KW-0812">Transmembrane</keyword>
<accession>A0A7I8X4A4</accession>
<protein>
    <submittedName>
        <fullName evidence="2">(pine wood nematode) hypothetical protein</fullName>
    </submittedName>
</protein>
<comment type="caution">
    <text evidence="2">The sequence shown here is derived from an EMBL/GenBank/DDBJ whole genome shotgun (WGS) entry which is preliminary data.</text>
</comment>
<dbReference type="Gene3D" id="1.20.1070.10">
    <property type="entry name" value="Rhodopsin 7-helix transmembrane proteins"/>
    <property type="match status" value="1"/>
</dbReference>
<keyword evidence="3" id="KW-1185">Reference proteome</keyword>
<feature type="transmembrane region" description="Helical" evidence="1">
    <location>
        <begin position="23"/>
        <end position="50"/>
    </location>
</feature>
<evidence type="ECO:0000256" key="1">
    <source>
        <dbReference type="SAM" id="Phobius"/>
    </source>
</evidence>
<keyword evidence="1" id="KW-1133">Transmembrane helix</keyword>
<dbReference type="EMBL" id="CAJFDI010000006">
    <property type="protein sequence ID" value="CAD5233715.1"/>
    <property type="molecule type" value="Genomic_DNA"/>
</dbReference>
<feature type="transmembrane region" description="Helical" evidence="1">
    <location>
        <begin position="148"/>
        <end position="170"/>
    </location>
</feature>
<reference evidence="2" key="1">
    <citation type="submission" date="2020-09" db="EMBL/GenBank/DDBJ databases">
        <authorList>
            <person name="Kikuchi T."/>
        </authorList>
    </citation>
    <scope>NUCLEOTIDE SEQUENCE</scope>
    <source>
        <strain evidence="2">Ka4C1</strain>
    </source>
</reference>
<dbReference type="Pfam" id="PF10320">
    <property type="entry name" value="7TM_GPCR_Srsx"/>
    <property type="match status" value="1"/>
</dbReference>
<dbReference type="EMBL" id="CAJFCV020000006">
    <property type="protein sequence ID" value="CAG9129047.1"/>
    <property type="molecule type" value="Genomic_DNA"/>
</dbReference>
<feature type="transmembrane region" description="Helical" evidence="1">
    <location>
        <begin position="269"/>
        <end position="292"/>
    </location>
</feature>
<evidence type="ECO:0000313" key="2">
    <source>
        <dbReference type="EMBL" id="CAD5233715.1"/>
    </source>
</evidence>
<name>A0A7I8X4A4_BURXY</name>
<dbReference type="Proteomes" id="UP000659654">
    <property type="component" value="Unassembled WGS sequence"/>
</dbReference>
<proteinExistence type="predicted"/>
<gene>
    <name evidence="2" type="ORF">BXYJ_LOCUS13806</name>
</gene>
<organism evidence="2 3">
    <name type="scientific">Bursaphelenchus xylophilus</name>
    <name type="common">Pinewood nematode worm</name>
    <name type="synonym">Aphelenchoides xylophilus</name>
    <dbReference type="NCBI Taxonomy" id="6326"/>
    <lineage>
        <taxon>Eukaryota</taxon>
        <taxon>Metazoa</taxon>
        <taxon>Ecdysozoa</taxon>
        <taxon>Nematoda</taxon>
        <taxon>Chromadorea</taxon>
        <taxon>Rhabditida</taxon>
        <taxon>Tylenchina</taxon>
        <taxon>Tylenchomorpha</taxon>
        <taxon>Aphelenchoidea</taxon>
        <taxon>Aphelenchoididae</taxon>
        <taxon>Bursaphelenchus</taxon>
    </lineage>
</organism>
<dbReference type="OrthoDB" id="5862640at2759"/>
<feature type="transmembrane region" description="Helical" evidence="1">
    <location>
        <begin position="190"/>
        <end position="214"/>
    </location>
</feature>
<dbReference type="SUPFAM" id="SSF81321">
    <property type="entry name" value="Family A G protein-coupled receptor-like"/>
    <property type="match status" value="1"/>
</dbReference>
<feature type="transmembrane region" description="Helical" evidence="1">
    <location>
        <begin position="62"/>
        <end position="85"/>
    </location>
</feature>
<sequence length="322" mass="36800">MPIQGREVLQDVEKFFESSEVDTYFMCGLYILLGVIAIFANLLNVLFYLYQPDIRKSHAYIIAVDFGEMINGLSYILTGIGRGAALIQGRYLQPISVNDCFFTTYWPAFLIIGPETTALLTILVSFERIVAVNLPHKYDTLFHEERKYLWFIVVAMVQMGFLTMAAFSAYRDQTLFSDRHCAIISSTSDFFSTFHFAFLVLSYVVSFVSLFIVYNFQNNKVVSIVDTRTSRAPKIYVFLLMTGVDVIVVSFPSILMLGTNYKYWYPNDVVVGLATSTFGLLSIIHIIFNMIYDAKFRQRFVSCYHKVRHNSTTSKPTTSSIT</sequence>
<dbReference type="AlphaFoldDB" id="A0A7I8X4A4"/>
<evidence type="ECO:0000313" key="3">
    <source>
        <dbReference type="Proteomes" id="UP000659654"/>
    </source>
</evidence>
<keyword evidence="1" id="KW-0472">Membrane</keyword>
<dbReference type="Proteomes" id="UP000582659">
    <property type="component" value="Unassembled WGS sequence"/>
</dbReference>
<dbReference type="InterPro" id="IPR019424">
    <property type="entry name" value="7TM_GPCR_Srsx"/>
</dbReference>
<feature type="transmembrane region" description="Helical" evidence="1">
    <location>
        <begin position="235"/>
        <end position="257"/>
    </location>
</feature>